<evidence type="ECO:0000256" key="1">
    <source>
        <dbReference type="ARBA" id="ARBA00022801"/>
    </source>
</evidence>
<dbReference type="InterPro" id="IPR000086">
    <property type="entry name" value="NUDIX_hydrolase_dom"/>
</dbReference>
<dbReference type="EMBL" id="VVIW01000014">
    <property type="protein sequence ID" value="NHZ42704.1"/>
    <property type="molecule type" value="Genomic_DNA"/>
</dbReference>
<feature type="domain" description="Nudix hydrolase" evidence="2">
    <location>
        <begin position="20"/>
        <end position="158"/>
    </location>
</feature>
<proteinExistence type="predicted"/>
<protein>
    <submittedName>
        <fullName evidence="3">NUDIX hydrolase</fullName>
    </submittedName>
</protein>
<dbReference type="Gene3D" id="3.90.79.10">
    <property type="entry name" value="Nucleoside Triphosphate Pyrophosphohydrolase"/>
    <property type="match status" value="1"/>
</dbReference>
<keyword evidence="1 3" id="KW-0378">Hydrolase</keyword>
<name>A0ABX0M696_9BURK</name>
<reference evidence="3 4" key="1">
    <citation type="submission" date="2019-09" db="EMBL/GenBank/DDBJ databases">
        <title>Taxonomy of Antarctic Massilia spp.: description of Massilia rubra sp. nov., Massilia aquatica sp. nov., Massilia mucilaginosa sp. nov., Massilia frigida sp. nov. isolated from streams, lakes and regoliths.</title>
        <authorList>
            <person name="Holochova P."/>
            <person name="Sedlacek I."/>
            <person name="Kralova S."/>
            <person name="Maslanova I."/>
            <person name="Busse H.-J."/>
            <person name="Stankova E."/>
            <person name="Vrbovska V."/>
            <person name="Kovarovic V."/>
            <person name="Bartak M."/>
            <person name="Svec P."/>
            <person name="Pantucek R."/>
        </authorList>
    </citation>
    <scope>NUCLEOTIDE SEQUENCE [LARGE SCALE GENOMIC DNA]</scope>
    <source>
        <strain evidence="3 4">CCM 8693</strain>
    </source>
</reference>
<organism evidence="3 4">
    <name type="scientific">Massilia aquatica</name>
    <dbReference type="NCBI Taxonomy" id="2609000"/>
    <lineage>
        <taxon>Bacteria</taxon>
        <taxon>Pseudomonadati</taxon>
        <taxon>Pseudomonadota</taxon>
        <taxon>Betaproteobacteria</taxon>
        <taxon>Burkholderiales</taxon>
        <taxon>Oxalobacteraceae</taxon>
        <taxon>Telluria group</taxon>
        <taxon>Massilia</taxon>
    </lineage>
</organism>
<keyword evidence="4" id="KW-1185">Reference proteome</keyword>
<accession>A0ABX0M696</accession>
<gene>
    <name evidence="3" type="ORF">F1609_21375</name>
</gene>
<dbReference type="SUPFAM" id="SSF55811">
    <property type="entry name" value="Nudix"/>
    <property type="match status" value="1"/>
</dbReference>
<dbReference type="PANTHER" id="PTHR21340:SF0">
    <property type="entry name" value="BIS(5'-NUCLEOSYL)-TETRAPHOSPHATASE [ASYMMETRICAL]"/>
    <property type="match status" value="1"/>
</dbReference>
<dbReference type="PANTHER" id="PTHR21340">
    <property type="entry name" value="DIADENOSINE 5,5-P1,P4-TETRAPHOSPHATE PYROPHOSPHOHYDROLASE MUTT"/>
    <property type="match status" value="1"/>
</dbReference>
<dbReference type="Proteomes" id="UP000819052">
    <property type="component" value="Unassembled WGS sequence"/>
</dbReference>
<evidence type="ECO:0000259" key="2">
    <source>
        <dbReference type="PROSITE" id="PS51462"/>
    </source>
</evidence>
<dbReference type="InterPro" id="IPR015797">
    <property type="entry name" value="NUDIX_hydrolase-like_dom_sf"/>
</dbReference>
<evidence type="ECO:0000313" key="3">
    <source>
        <dbReference type="EMBL" id="NHZ42704.1"/>
    </source>
</evidence>
<comment type="caution">
    <text evidence="3">The sequence shown here is derived from an EMBL/GenBank/DDBJ whole genome shotgun (WGS) entry which is preliminary data.</text>
</comment>
<sequence>MRSTMACPCCAEPMSTPKKIQTVSCGTLVVNPAGQLLLCHVTNTPSWDIPKGMQDPGESTLESAMRELREEAGIAFAPGRFEDLGGFAYRSDKRLHLYRVRAGDELSSLAHLVCTSFFPHPVTGQPTPETDGFRWAARSELRRLCWPRMGKLLVTLDW</sequence>
<evidence type="ECO:0000313" key="4">
    <source>
        <dbReference type="Proteomes" id="UP000819052"/>
    </source>
</evidence>
<dbReference type="InterPro" id="IPR051325">
    <property type="entry name" value="Nudix_hydrolase_domain"/>
</dbReference>
<dbReference type="PROSITE" id="PS51462">
    <property type="entry name" value="NUDIX"/>
    <property type="match status" value="1"/>
</dbReference>
<dbReference type="Pfam" id="PF00293">
    <property type="entry name" value="NUDIX"/>
    <property type="match status" value="1"/>
</dbReference>
<dbReference type="GO" id="GO:0016787">
    <property type="term" value="F:hydrolase activity"/>
    <property type="evidence" value="ECO:0007669"/>
    <property type="project" value="UniProtKB-KW"/>
</dbReference>